<protein>
    <submittedName>
        <fullName evidence="3">Extracellular matrix protein PelF, glycosyltransferase, group 1</fullName>
    </submittedName>
</protein>
<dbReference type="eggNOG" id="COG0438">
    <property type="taxonomic scope" value="Bacteria"/>
</dbReference>
<dbReference type="PANTHER" id="PTHR12526">
    <property type="entry name" value="GLYCOSYLTRANSFERASE"/>
    <property type="match status" value="1"/>
</dbReference>
<dbReference type="KEGG" id="acz:Acaty_c0043"/>
<keyword evidence="3" id="KW-0808">Transferase</keyword>
<dbReference type="Gene3D" id="3.40.50.2000">
    <property type="entry name" value="Glycogen Phosphorylase B"/>
    <property type="match status" value="2"/>
</dbReference>
<gene>
    <name evidence="3" type="ORF">Acaty_c0043</name>
</gene>
<dbReference type="InterPro" id="IPR001296">
    <property type="entry name" value="Glyco_trans_1"/>
</dbReference>
<feature type="domain" description="DUF3492" evidence="2">
    <location>
        <begin position="9"/>
        <end position="285"/>
    </location>
</feature>
<dbReference type="AlphaFoldDB" id="A0A059ZQG1"/>
<dbReference type="InterPro" id="IPR022622">
    <property type="entry name" value="DUF3492"/>
</dbReference>
<sequence length="497" mass="56181">MRDKTAESTDILLLLEGTFPYVRGGVSSWVKRIIEGFPKRRFGIIFLGSAKSDYRLGEAYALPDNVDYFAEYFLYDASASHAKASSAMGRIDVDGIDGAHRQMRSCLRGEAFPMEDMDLAENFGVSPEAFFHAPAIWDYFLQRYAEIPDQPPFVDYFWTIRGMHGPLWILQRAVQAAPRAKLLLSPSTGYAGFLGALLSSRQDRPLLISEHGIYTKERRIDLMLARWIHEDDEFLRRPGQIHYLRQLWIHFFEFLGRLAYQQAWRILNLYEGVIPLQLAGGAPPEKLLTIPNGIDVERFVAARRPFLQREDVVALIGRVVPIKDIKTFIRAAAILHARGRNTVFWIVGPTEEDEEYYAECRVLVEHLGLQDRVQFLGFRSVSEVLMTVRLTVLSSISEGLPLSVLESVAAGVPVVATDVGSCRELVYGAQPTVEEPAGIIVPIADPAALAGAMIALLDSEERWNLCSHNAVIRVERHYREEQMFARYGDLFDQVMTE</sequence>
<dbReference type="NCBIfam" id="NF038011">
    <property type="entry name" value="PelF"/>
    <property type="match status" value="1"/>
</dbReference>
<dbReference type="Pfam" id="PF00534">
    <property type="entry name" value="Glycos_transf_1"/>
    <property type="match status" value="1"/>
</dbReference>
<dbReference type="Pfam" id="PF11997">
    <property type="entry name" value="DUF3492"/>
    <property type="match status" value="1"/>
</dbReference>
<dbReference type="PANTHER" id="PTHR12526:SF608">
    <property type="entry name" value="PELF"/>
    <property type="match status" value="1"/>
</dbReference>
<evidence type="ECO:0000259" key="1">
    <source>
        <dbReference type="Pfam" id="PF00534"/>
    </source>
</evidence>
<evidence type="ECO:0000313" key="4">
    <source>
        <dbReference type="Proteomes" id="UP000005522"/>
    </source>
</evidence>
<organism evidence="3 4">
    <name type="scientific">Acidithiobacillus caldus (strain ATCC 51756 / DSM 8584 / KU)</name>
    <dbReference type="NCBI Taxonomy" id="637389"/>
    <lineage>
        <taxon>Bacteria</taxon>
        <taxon>Pseudomonadati</taxon>
        <taxon>Pseudomonadota</taxon>
        <taxon>Acidithiobacillia</taxon>
        <taxon>Acidithiobacillales</taxon>
        <taxon>Acidithiobacillaceae</taxon>
        <taxon>Acidithiobacillus</taxon>
    </lineage>
</organism>
<reference evidence="3 4" key="1">
    <citation type="journal article" date="2009" name="J. Bacteriol.">
        <title>Draft genome sequence of the extremely acidophilic bacterium Acidithiobacillus caldus ATCC 51756 reveals metabolic versatility in the genus Acidithiobacillus.</title>
        <authorList>
            <person name="Valdes J."/>
            <person name="Quatrini R."/>
            <person name="Hallberg K."/>
            <person name="Dopson M."/>
            <person name="Valenzuela P.D."/>
            <person name="Holmes D.S."/>
        </authorList>
    </citation>
    <scope>NUCLEOTIDE SEQUENCE [LARGE SCALE GENOMIC DNA]</scope>
    <source>
        <strain evidence="4">ATCC 51756 / DSM 8584 / KU</strain>
    </source>
</reference>
<dbReference type="RefSeq" id="WP_004869749.1">
    <property type="nucleotide sequence ID" value="NZ_CP005986.1"/>
</dbReference>
<dbReference type="InterPro" id="IPR047691">
    <property type="entry name" value="PelF-like"/>
</dbReference>
<proteinExistence type="predicted"/>
<feature type="domain" description="Glycosyl transferase family 1" evidence="1">
    <location>
        <begin position="308"/>
        <end position="469"/>
    </location>
</feature>
<dbReference type="GO" id="GO:0016740">
    <property type="term" value="F:transferase activity"/>
    <property type="evidence" value="ECO:0007669"/>
    <property type="project" value="UniProtKB-KW"/>
</dbReference>
<dbReference type="Proteomes" id="UP000005522">
    <property type="component" value="Chromosome"/>
</dbReference>
<dbReference type="EMBL" id="CP005986">
    <property type="protein sequence ID" value="AIA53935.1"/>
    <property type="molecule type" value="Genomic_DNA"/>
</dbReference>
<dbReference type="SUPFAM" id="SSF53756">
    <property type="entry name" value="UDP-Glycosyltransferase/glycogen phosphorylase"/>
    <property type="match status" value="1"/>
</dbReference>
<evidence type="ECO:0000259" key="2">
    <source>
        <dbReference type="Pfam" id="PF11997"/>
    </source>
</evidence>
<name>A0A059ZQG1_ACICK</name>
<accession>A0A059ZQG1</accession>
<dbReference type="HOGENOM" id="CLU_009583_32_1_6"/>
<evidence type="ECO:0000313" key="3">
    <source>
        <dbReference type="EMBL" id="AIA53935.1"/>
    </source>
</evidence>